<keyword evidence="1" id="KW-0812">Transmembrane</keyword>
<dbReference type="AlphaFoldDB" id="A0A1S2LJ41"/>
<name>A0A1S2LJ41_9BACI</name>
<organism evidence="2 3">
    <name type="scientific">Anaerobacillus alkalilacustris</name>
    <dbReference type="NCBI Taxonomy" id="393763"/>
    <lineage>
        <taxon>Bacteria</taxon>
        <taxon>Bacillati</taxon>
        <taxon>Bacillota</taxon>
        <taxon>Bacilli</taxon>
        <taxon>Bacillales</taxon>
        <taxon>Bacillaceae</taxon>
        <taxon>Anaerobacillus</taxon>
    </lineage>
</organism>
<proteinExistence type="predicted"/>
<keyword evidence="1" id="KW-0472">Membrane</keyword>
<evidence type="ECO:0000313" key="2">
    <source>
        <dbReference type="EMBL" id="OIJ11475.1"/>
    </source>
</evidence>
<keyword evidence="3" id="KW-1185">Reference proteome</keyword>
<sequence>MLNKLEKNILYTLICLVVLITPLSIIGKDYRKWLLTFFINSYVNIFVASALASKGYLKYPVRLLPTFYKSSIIYDYFLCSTLTTLFCRTTIKDNWKRALWKVWLFALPQGLLEGVLERKTKLIKYGKGWTVFHSLLTISSAKLTIRSVMVLLDIIDQKTCNTN</sequence>
<protein>
    <submittedName>
        <fullName evidence="2">Uncharacterized protein</fullName>
    </submittedName>
</protein>
<evidence type="ECO:0000313" key="3">
    <source>
        <dbReference type="Proteomes" id="UP000179524"/>
    </source>
</evidence>
<dbReference type="InterPro" id="IPR048147">
    <property type="entry name" value="CBO0543-like"/>
</dbReference>
<feature type="transmembrane region" description="Helical" evidence="1">
    <location>
        <begin position="33"/>
        <end position="52"/>
    </location>
</feature>
<accession>A0A1S2LJ41</accession>
<dbReference type="RefSeq" id="WP_071310559.1">
    <property type="nucleotide sequence ID" value="NZ_MLQR01000038.1"/>
</dbReference>
<feature type="transmembrane region" description="Helical" evidence="1">
    <location>
        <begin position="73"/>
        <end position="91"/>
    </location>
</feature>
<feature type="transmembrane region" description="Helical" evidence="1">
    <location>
        <begin position="9"/>
        <end position="27"/>
    </location>
</feature>
<dbReference type="NCBIfam" id="NF041644">
    <property type="entry name" value="CBO0543_fam"/>
    <property type="match status" value="1"/>
</dbReference>
<comment type="caution">
    <text evidence="2">The sequence shown here is derived from an EMBL/GenBank/DDBJ whole genome shotgun (WGS) entry which is preliminary data.</text>
</comment>
<reference evidence="2 3" key="1">
    <citation type="submission" date="2016-10" db="EMBL/GenBank/DDBJ databases">
        <title>Draft genome sequences of four alkaliphilic bacteria belonging to the Anaerobacillus genus.</title>
        <authorList>
            <person name="Bassil N.M."/>
            <person name="Lloyd J.R."/>
        </authorList>
    </citation>
    <scope>NUCLEOTIDE SEQUENCE [LARGE SCALE GENOMIC DNA]</scope>
    <source>
        <strain evidence="2 3">DSM 18345</strain>
    </source>
</reference>
<dbReference type="OrthoDB" id="2622010at2"/>
<gene>
    <name evidence="2" type="ORF">BKP37_15665</name>
</gene>
<dbReference type="EMBL" id="MLQR01000038">
    <property type="protein sequence ID" value="OIJ11475.1"/>
    <property type="molecule type" value="Genomic_DNA"/>
</dbReference>
<keyword evidence="1" id="KW-1133">Transmembrane helix</keyword>
<evidence type="ECO:0000256" key="1">
    <source>
        <dbReference type="SAM" id="Phobius"/>
    </source>
</evidence>
<dbReference type="Proteomes" id="UP000179524">
    <property type="component" value="Unassembled WGS sequence"/>
</dbReference>